<dbReference type="PANTHER" id="PTHR33215">
    <property type="entry name" value="PROTEIN DISTAL ANTENNA"/>
    <property type="match status" value="1"/>
</dbReference>
<evidence type="ECO:0000313" key="5">
    <source>
        <dbReference type="Proteomes" id="UP001295420"/>
    </source>
</evidence>
<reference evidence="4" key="1">
    <citation type="submission" date="2022-01" db="EMBL/GenBank/DDBJ databases">
        <authorList>
            <person name="Lagorce A."/>
        </authorList>
    </citation>
    <scope>NUCLEOTIDE SEQUENCE</scope>
    <source>
        <strain evidence="4">Th15_F1_D04</strain>
    </source>
</reference>
<dbReference type="GO" id="GO:0006313">
    <property type="term" value="P:DNA transposition"/>
    <property type="evidence" value="ECO:0007669"/>
    <property type="project" value="InterPro"/>
</dbReference>
<sequence>MKVKTVRKHSEGFKKQAVQQSLDSPDTVKSVAKSLGISPSLLSKWRAEMTSQKHISPTLPNAGPEKSVVQLEKEIRRLKKRLEMAEMENEFLKEAKAYFDSLKE</sequence>
<dbReference type="InterPro" id="IPR009057">
    <property type="entry name" value="Homeodomain-like_sf"/>
</dbReference>
<dbReference type="InterPro" id="IPR051839">
    <property type="entry name" value="RD_transcriptional_regulator"/>
</dbReference>
<evidence type="ECO:0000256" key="1">
    <source>
        <dbReference type="ARBA" id="ARBA00009964"/>
    </source>
</evidence>
<dbReference type="GO" id="GO:0003677">
    <property type="term" value="F:DNA binding"/>
    <property type="evidence" value="ECO:0007669"/>
    <property type="project" value="InterPro"/>
</dbReference>
<dbReference type="RefSeq" id="WP_080642299.1">
    <property type="nucleotide sequence ID" value="NZ_CAKMTP010000062.1"/>
</dbReference>
<dbReference type="GO" id="GO:0004803">
    <property type="term" value="F:transposase activity"/>
    <property type="evidence" value="ECO:0007669"/>
    <property type="project" value="InterPro"/>
</dbReference>
<name>A0AAU9Q869_9VIBR</name>
<dbReference type="AlphaFoldDB" id="A0AAU9Q869"/>
<dbReference type="Pfam" id="PF01527">
    <property type="entry name" value="HTH_Tnp_1"/>
    <property type="match status" value="1"/>
</dbReference>
<comment type="similarity">
    <text evidence="1">Belongs to the transposase 8 family.</text>
</comment>
<proteinExistence type="inferred from homology"/>
<protein>
    <submittedName>
        <fullName evidence="4">Transposase</fullName>
    </submittedName>
</protein>
<dbReference type="EMBL" id="CAKMTQ010000031">
    <property type="protein sequence ID" value="CAH1534230.1"/>
    <property type="molecule type" value="Genomic_DNA"/>
</dbReference>
<dbReference type="PANTHER" id="PTHR33215:SF13">
    <property type="entry name" value="PROTEIN DISTAL ANTENNA"/>
    <property type="match status" value="1"/>
</dbReference>
<keyword evidence="2" id="KW-0175">Coiled coil</keyword>
<dbReference type="InterPro" id="IPR002514">
    <property type="entry name" value="Transposase_8"/>
</dbReference>
<accession>A0AAU9Q869</accession>
<evidence type="ECO:0000256" key="3">
    <source>
        <dbReference type="SAM" id="MobiDB-lite"/>
    </source>
</evidence>
<feature type="coiled-coil region" evidence="2">
    <location>
        <begin position="68"/>
        <end position="95"/>
    </location>
</feature>
<feature type="region of interest" description="Disordered" evidence="3">
    <location>
        <begin position="1"/>
        <end position="25"/>
    </location>
</feature>
<evidence type="ECO:0000256" key="2">
    <source>
        <dbReference type="SAM" id="Coils"/>
    </source>
</evidence>
<organism evidence="4 5">
    <name type="scientific">Vibrio owensii</name>
    <dbReference type="NCBI Taxonomy" id="696485"/>
    <lineage>
        <taxon>Bacteria</taxon>
        <taxon>Pseudomonadati</taxon>
        <taxon>Pseudomonadota</taxon>
        <taxon>Gammaproteobacteria</taxon>
        <taxon>Vibrionales</taxon>
        <taxon>Vibrionaceae</taxon>
        <taxon>Vibrio</taxon>
    </lineage>
</organism>
<dbReference type="SUPFAM" id="SSF46689">
    <property type="entry name" value="Homeodomain-like"/>
    <property type="match status" value="1"/>
</dbReference>
<gene>
    <name evidence="4" type="ORF">THF1D04_370004</name>
</gene>
<evidence type="ECO:0000313" key="4">
    <source>
        <dbReference type="EMBL" id="CAH1534230.1"/>
    </source>
</evidence>
<comment type="caution">
    <text evidence="4">The sequence shown here is derived from an EMBL/GenBank/DDBJ whole genome shotgun (WGS) entry which is preliminary data.</text>
</comment>
<dbReference type="Gene3D" id="1.10.10.60">
    <property type="entry name" value="Homeodomain-like"/>
    <property type="match status" value="1"/>
</dbReference>
<dbReference type="Proteomes" id="UP001295420">
    <property type="component" value="Unassembled WGS sequence"/>
</dbReference>